<dbReference type="HAMAP" id="MF_00144">
    <property type="entry name" value="tRNA_thiouridyl_MnmA"/>
    <property type="match status" value="1"/>
</dbReference>
<comment type="caution">
    <text evidence="17">The sequence shown here is derived from an EMBL/GenBank/DDBJ whole genome shotgun (WGS) entry which is preliminary data.</text>
</comment>
<feature type="binding site" evidence="14">
    <location>
        <position position="36"/>
    </location>
    <ligand>
        <name>ATP</name>
        <dbReference type="ChEBI" id="CHEBI:30616"/>
    </ligand>
</feature>
<feature type="site" description="Interaction with tRNA" evidence="14">
    <location>
        <position position="126"/>
    </location>
</feature>
<feature type="domain" description="tRNA-specific 2-thiouridylase MnmA-like C-terminal" evidence="15">
    <location>
        <begin position="283"/>
        <end position="358"/>
    </location>
</feature>
<evidence type="ECO:0000256" key="11">
    <source>
        <dbReference type="ARBA" id="ARBA00022884"/>
    </source>
</evidence>
<feature type="region of interest" description="Interaction with target base in tRNA" evidence="14">
    <location>
        <begin position="96"/>
        <end position="98"/>
    </location>
</feature>
<organism evidence="17 18">
    <name type="scientific">Spiribacter aquaticus</name>
    <dbReference type="NCBI Taxonomy" id="1935996"/>
    <lineage>
        <taxon>Bacteria</taxon>
        <taxon>Pseudomonadati</taxon>
        <taxon>Pseudomonadota</taxon>
        <taxon>Gammaproteobacteria</taxon>
        <taxon>Chromatiales</taxon>
        <taxon>Ectothiorhodospiraceae</taxon>
        <taxon>Spiribacter</taxon>
    </lineage>
</organism>
<dbReference type="GO" id="GO:0005524">
    <property type="term" value="F:ATP binding"/>
    <property type="evidence" value="ECO:0007669"/>
    <property type="project" value="UniProtKB-KW"/>
</dbReference>
<evidence type="ECO:0000313" key="17">
    <source>
        <dbReference type="EMBL" id="TVO64647.1"/>
    </source>
</evidence>
<accession>A0A557RHK4</accession>
<feature type="binding site" evidence="14">
    <location>
        <begin position="10"/>
        <end position="17"/>
    </location>
    <ligand>
        <name>ATP</name>
        <dbReference type="ChEBI" id="CHEBI:30616"/>
    </ligand>
</feature>
<dbReference type="Pfam" id="PF20259">
    <property type="entry name" value="tRNA_Me_trans_M"/>
    <property type="match status" value="1"/>
</dbReference>
<dbReference type="RefSeq" id="WP_144348195.1">
    <property type="nucleotide sequence ID" value="NZ_VMKP01000003.1"/>
</dbReference>
<dbReference type="Gene3D" id="3.40.50.620">
    <property type="entry name" value="HUPs"/>
    <property type="match status" value="1"/>
</dbReference>
<dbReference type="GO" id="GO:0103016">
    <property type="term" value="F:tRNA-uridine 2-sulfurtransferase activity"/>
    <property type="evidence" value="ECO:0007669"/>
    <property type="project" value="UniProtKB-EC"/>
</dbReference>
<evidence type="ECO:0000256" key="5">
    <source>
        <dbReference type="ARBA" id="ARBA00022490"/>
    </source>
</evidence>
<evidence type="ECO:0000256" key="1">
    <source>
        <dbReference type="ARBA" id="ARBA00004496"/>
    </source>
</evidence>
<dbReference type="SUPFAM" id="SSF52402">
    <property type="entry name" value="Adenine nucleotide alpha hydrolases-like"/>
    <property type="match status" value="1"/>
</dbReference>
<dbReference type="NCBIfam" id="NF001138">
    <property type="entry name" value="PRK00143.1"/>
    <property type="match status" value="1"/>
</dbReference>
<feature type="region of interest" description="Interaction with tRNA" evidence="14">
    <location>
        <begin position="147"/>
        <end position="149"/>
    </location>
</feature>
<feature type="domain" description="tRNA-specific 2-thiouridylase MnmA-like central" evidence="16">
    <location>
        <begin position="206"/>
        <end position="273"/>
    </location>
</feature>
<dbReference type="EMBL" id="VMKP01000003">
    <property type="protein sequence ID" value="TVO64647.1"/>
    <property type="molecule type" value="Genomic_DNA"/>
</dbReference>
<evidence type="ECO:0000256" key="13">
    <source>
        <dbReference type="ARBA" id="ARBA00051542"/>
    </source>
</evidence>
<feature type="binding site" evidence="14">
    <location>
        <position position="125"/>
    </location>
    <ligand>
        <name>ATP</name>
        <dbReference type="ChEBI" id="CHEBI:30616"/>
    </ligand>
</feature>
<dbReference type="Proteomes" id="UP000316688">
    <property type="component" value="Unassembled WGS sequence"/>
</dbReference>
<evidence type="ECO:0000256" key="9">
    <source>
        <dbReference type="ARBA" id="ARBA00022741"/>
    </source>
</evidence>
<dbReference type="InterPro" id="IPR023382">
    <property type="entry name" value="MnmA-like_central_sf"/>
</dbReference>
<dbReference type="PANTHER" id="PTHR11933:SF5">
    <property type="entry name" value="MITOCHONDRIAL TRNA-SPECIFIC 2-THIOURIDYLASE 1"/>
    <property type="match status" value="1"/>
</dbReference>
<evidence type="ECO:0000313" key="18">
    <source>
        <dbReference type="Proteomes" id="UP000316688"/>
    </source>
</evidence>
<keyword evidence="8 14" id="KW-0819">tRNA processing</keyword>
<dbReference type="GO" id="GO:0005737">
    <property type="term" value="C:cytoplasm"/>
    <property type="evidence" value="ECO:0007669"/>
    <property type="project" value="UniProtKB-SubCell"/>
</dbReference>
<dbReference type="InterPro" id="IPR046885">
    <property type="entry name" value="MnmA-like_C"/>
</dbReference>
<dbReference type="CDD" id="cd01998">
    <property type="entry name" value="MnmA_TRMU-like"/>
    <property type="match status" value="1"/>
</dbReference>
<sequence>MQHTSHVIVGLSGGVDSAVSAWLLKAQGYRVEGLFMKNWEDDDTDTHCTAEADFADARQVADTLGIPLHRANFAAEYRTEVFDHCLREFQAGRTPNPDILCNQRIKFRAFLDHARRLGADAVATGHYARVGGEPGARTLERAADADKDQTYFLYTLGQTQLEAALFPLAGRTKPEVRRLADEAGFENFNKPDSTGICFIGERDFQGFLGRYIDRRPGPIVSLDGETLGEHNGLAFYTLGQRRGLNLGGSAAHPGLPWYVADKDMARNRLIVVQGHDHPALQNDGLIADQWQWVDGRGPMGPIRCTARLRHRQVDQPGWLTPLDDGRRRLDFDQPQRAVAPGQSVVVYDGALCLGGGIIQTRLPAAGSPILGVA</sequence>
<feature type="active site" description="Cysteine persulfide intermediate" evidence="14">
    <location>
        <position position="197"/>
    </location>
</feature>
<dbReference type="InterPro" id="IPR014729">
    <property type="entry name" value="Rossmann-like_a/b/a_fold"/>
</dbReference>
<evidence type="ECO:0000256" key="7">
    <source>
        <dbReference type="ARBA" id="ARBA00022679"/>
    </source>
</evidence>
<evidence type="ECO:0000256" key="6">
    <source>
        <dbReference type="ARBA" id="ARBA00022555"/>
    </source>
</evidence>
<dbReference type="PANTHER" id="PTHR11933">
    <property type="entry name" value="TRNA 5-METHYLAMINOMETHYL-2-THIOURIDYLATE -METHYLTRANSFERASE"/>
    <property type="match status" value="1"/>
</dbReference>
<keyword evidence="11 14" id="KW-0694">RNA-binding</keyword>
<dbReference type="GO" id="GO:0002143">
    <property type="term" value="P:tRNA wobble position uridine thiolation"/>
    <property type="evidence" value="ECO:0007669"/>
    <property type="project" value="TreeGrafter"/>
</dbReference>
<dbReference type="FunFam" id="2.30.30.280:FF:000001">
    <property type="entry name" value="tRNA-specific 2-thiouridylase MnmA"/>
    <property type="match status" value="1"/>
</dbReference>
<dbReference type="Pfam" id="PF03054">
    <property type="entry name" value="tRNA_Me_trans"/>
    <property type="match status" value="1"/>
</dbReference>
<dbReference type="FunFam" id="2.40.30.10:FF:000023">
    <property type="entry name" value="tRNA-specific 2-thiouridylase MnmA"/>
    <property type="match status" value="1"/>
</dbReference>
<keyword evidence="5 14" id="KW-0963">Cytoplasm</keyword>
<dbReference type="Gene3D" id="2.30.30.280">
    <property type="entry name" value="Adenine nucleotide alpha hydrolases-like domains"/>
    <property type="match status" value="1"/>
</dbReference>
<evidence type="ECO:0000256" key="10">
    <source>
        <dbReference type="ARBA" id="ARBA00022840"/>
    </source>
</evidence>
<evidence type="ECO:0000256" key="12">
    <source>
        <dbReference type="ARBA" id="ARBA00023157"/>
    </source>
</evidence>
<evidence type="ECO:0000256" key="4">
    <source>
        <dbReference type="ARBA" id="ARBA00013805"/>
    </source>
</evidence>
<feature type="active site" description="Nucleophile" evidence="14">
    <location>
        <position position="101"/>
    </location>
</feature>
<comment type="subcellular location">
    <subcellularLocation>
        <location evidence="1 14">Cytoplasm</location>
    </subcellularLocation>
</comment>
<protein>
    <recommendedName>
        <fullName evidence="4 14">tRNA-specific 2-thiouridylase MnmA</fullName>
        <ecNumber evidence="3 14">2.8.1.13</ecNumber>
    </recommendedName>
</protein>
<keyword evidence="18" id="KW-1185">Reference proteome</keyword>
<dbReference type="GO" id="GO:0000049">
    <property type="term" value="F:tRNA binding"/>
    <property type="evidence" value="ECO:0007669"/>
    <property type="project" value="UniProtKB-KW"/>
</dbReference>
<comment type="caution">
    <text evidence="14">Lacks conserved residue(s) required for the propagation of feature annotation.</text>
</comment>
<gene>
    <name evidence="14 17" type="primary">mnmA</name>
    <name evidence="17" type="ORF">FPL11_08330</name>
</gene>
<evidence type="ECO:0000256" key="2">
    <source>
        <dbReference type="ARBA" id="ARBA00006191"/>
    </source>
</evidence>
<reference evidence="17 18" key="1">
    <citation type="submission" date="2019-07" db="EMBL/GenBank/DDBJ databases">
        <title>Reclasification of Spiribacter aquaticus.</title>
        <authorList>
            <person name="Leon M.J."/>
            <person name="Sanchez-Porro C."/>
            <person name="Ventosa A."/>
        </authorList>
    </citation>
    <scope>NUCLEOTIDE SEQUENCE [LARGE SCALE GENOMIC DNA]</scope>
    <source>
        <strain evidence="17 18">SP30</strain>
    </source>
</reference>
<keyword evidence="9 14" id="KW-0547">Nucleotide-binding</keyword>
<dbReference type="EC" id="2.8.1.13" evidence="3 14"/>
<keyword evidence="12" id="KW-1015">Disulfide bond</keyword>
<evidence type="ECO:0000256" key="14">
    <source>
        <dbReference type="HAMAP-Rule" id="MF_00144"/>
    </source>
</evidence>
<keyword evidence="6 14" id="KW-0820">tRNA-binding</keyword>
<comment type="function">
    <text evidence="14">Catalyzes the 2-thiolation of uridine at the wobble position (U34) of tRNA, leading to the formation of s(2)U34.</text>
</comment>
<dbReference type="NCBIfam" id="TIGR00420">
    <property type="entry name" value="trmU"/>
    <property type="match status" value="1"/>
</dbReference>
<dbReference type="AlphaFoldDB" id="A0A557RHK4"/>
<dbReference type="InterPro" id="IPR046884">
    <property type="entry name" value="MnmA-like_central"/>
</dbReference>
<keyword evidence="7 14" id="KW-0808">Transferase</keyword>
<dbReference type="FunFam" id="3.40.50.620:FF:000004">
    <property type="entry name" value="tRNA-specific 2-thiouridylase MnmA"/>
    <property type="match status" value="1"/>
</dbReference>
<feature type="site" description="Interaction with tRNA" evidence="14">
    <location>
        <position position="342"/>
    </location>
</feature>
<evidence type="ECO:0000259" key="15">
    <source>
        <dbReference type="Pfam" id="PF20258"/>
    </source>
</evidence>
<dbReference type="InterPro" id="IPR004506">
    <property type="entry name" value="MnmA-like"/>
</dbReference>
<evidence type="ECO:0000256" key="8">
    <source>
        <dbReference type="ARBA" id="ARBA00022694"/>
    </source>
</evidence>
<dbReference type="Pfam" id="PF20258">
    <property type="entry name" value="tRNA_Me_trans_C"/>
    <property type="match status" value="1"/>
</dbReference>
<name>A0A557RHK4_9GAMM</name>
<keyword evidence="10 14" id="KW-0067">ATP-binding</keyword>
<evidence type="ECO:0000256" key="3">
    <source>
        <dbReference type="ARBA" id="ARBA00011949"/>
    </source>
</evidence>
<proteinExistence type="inferred from homology"/>
<dbReference type="Gene3D" id="2.40.30.10">
    <property type="entry name" value="Translation factors"/>
    <property type="match status" value="1"/>
</dbReference>
<evidence type="ECO:0000259" key="16">
    <source>
        <dbReference type="Pfam" id="PF20259"/>
    </source>
</evidence>
<comment type="catalytic activity">
    <reaction evidence="13 14">
        <text>S-sulfanyl-L-cysteinyl-[protein] + uridine(34) in tRNA + AH2 + ATP = 2-thiouridine(34) in tRNA + L-cysteinyl-[protein] + A + AMP + diphosphate + H(+)</text>
        <dbReference type="Rhea" id="RHEA:47032"/>
        <dbReference type="Rhea" id="RHEA-COMP:10131"/>
        <dbReference type="Rhea" id="RHEA-COMP:11726"/>
        <dbReference type="Rhea" id="RHEA-COMP:11727"/>
        <dbReference type="Rhea" id="RHEA-COMP:11728"/>
        <dbReference type="ChEBI" id="CHEBI:13193"/>
        <dbReference type="ChEBI" id="CHEBI:15378"/>
        <dbReference type="ChEBI" id="CHEBI:17499"/>
        <dbReference type="ChEBI" id="CHEBI:29950"/>
        <dbReference type="ChEBI" id="CHEBI:30616"/>
        <dbReference type="ChEBI" id="CHEBI:33019"/>
        <dbReference type="ChEBI" id="CHEBI:61963"/>
        <dbReference type="ChEBI" id="CHEBI:65315"/>
        <dbReference type="ChEBI" id="CHEBI:87170"/>
        <dbReference type="ChEBI" id="CHEBI:456215"/>
        <dbReference type="EC" id="2.8.1.13"/>
    </reaction>
</comment>
<comment type="similarity">
    <text evidence="2 14">Belongs to the MnmA/TRMU family.</text>
</comment>